<evidence type="ECO:0000256" key="2">
    <source>
        <dbReference type="ARBA" id="ARBA00022723"/>
    </source>
</evidence>
<dbReference type="Proteomes" id="UP000789759">
    <property type="component" value="Unassembled WGS sequence"/>
</dbReference>
<dbReference type="OrthoDB" id="1737128at2759"/>
<dbReference type="EMBL" id="CAJVQA010024172">
    <property type="protein sequence ID" value="CAG8781405.1"/>
    <property type="molecule type" value="Genomic_DNA"/>
</dbReference>
<keyword evidence="5" id="KW-0539">Nucleus</keyword>
<dbReference type="GO" id="GO:0005634">
    <property type="term" value="C:nucleus"/>
    <property type="evidence" value="ECO:0007669"/>
    <property type="project" value="UniProtKB-SubCell"/>
</dbReference>
<proteinExistence type="predicted"/>
<dbReference type="InterPro" id="IPR012337">
    <property type="entry name" value="RNaseH-like_sf"/>
</dbReference>
<accession>A0A9N9P298</accession>
<keyword evidence="3" id="KW-0863">Zinc-finger</keyword>
<evidence type="ECO:0000313" key="6">
    <source>
        <dbReference type="EMBL" id="CAG8781405.1"/>
    </source>
</evidence>
<dbReference type="SUPFAM" id="SSF53098">
    <property type="entry name" value="Ribonuclease H-like"/>
    <property type="match status" value="1"/>
</dbReference>
<dbReference type="PANTHER" id="PTHR46481:SF10">
    <property type="entry name" value="ZINC FINGER BED DOMAIN-CONTAINING PROTEIN 39"/>
    <property type="match status" value="1"/>
</dbReference>
<comment type="caution">
    <text evidence="6">The sequence shown here is derived from an EMBL/GenBank/DDBJ whole genome shotgun (WGS) entry which is preliminary data.</text>
</comment>
<sequence>MENFPVIPNGSTFSTSIPNNNEAVVTSSTLMPNNNKAVVTSSTLTPNNNEAVVTSSTLTSNNNKAVVIGNTYNTRENWIEITGSWVSDNWRIVNIVLSFQKLEQTVKEITSVIMSTLKNYSIENKILALTMNNTATNKAVSRLLQNELSDKELISIGFERISILHKKVYKIMKFLANPLASNRLEVLESYCRISGIRFLKPILEINTRWNFMLAMFERYLYLHLAIQEMSFKEPSIPTCLDDESLTVLKSFRQLLKPFEIAISLDHLKATLIEVSGYNDCDAEIVVNDIHKKLITYRAKYSSTNTIEFELELYESELPEDLDDSNEIEKNNKIKL</sequence>
<evidence type="ECO:0000256" key="4">
    <source>
        <dbReference type="ARBA" id="ARBA00022833"/>
    </source>
</evidence>
<evidence type="ECO:0000256" key="5">
    <source>
        <dbReference type="ARBA" id="ARBA00023242"/>
    </source>
</evidence>
<evidence type="ECO:0000256" key="1">
    <source>
        <dbReference type="ARBA" id="ARBA00004123"/>
    </source>
</evidence>
<gene>
    <name evidence="6" type="ORF">CPELLU_LOCUS16410</name>
</gene>
<dbReference type="PANTHER" id="PTHR46481">
    <property type="entry name" value="ZINC FINGER BED DOMAIN-CONTAINING PROTEIN 4"/>
    <property type="match status" value="1"/>
</dbReference>
<dbReference type="AlphaFoldDB" id="A0A9N9P298"/>
<reference evidence="6" key="1">
    <citation type="submission" date="2021-06" db="EMBL/GenBank/DDBJ databases">
        <authorList>
            <person name="Kallberg Y."/>
            <person name="Tangrot J."/>
            <person name="Rosling A."/>
        </authorList>
    </citation>
    <scope>NUCLEOTIDE SEQUENCE</scope>
    <source>
        <strain evidence="6">FL966</strain>
    </source>
</reference>
<dbReference type="InterPro" id="IPR052035">
    <property type="entry name" value="ZnF_BED_domain_contain"/>
</dbReference>
<evidence type="ECO:0000256" key="3">
    <source>
        <dbReference type="ARBA" id="ARBA00022771"/>
    </source>
</evidence>
<protein>
    <submittedName>
        <fullName evidence="6">8515_t:CDS:1</fullName>
    </submittedName>
</protein>
<organism evidence="6 7">
    <name type="scientific">Cetraspora pellucida</name>
    <dbReference type="NCBI Taxonomy" id="1433469"/>
    <lineage>
        <taxon>Eukaryota</taxon>
        <taxon>Fungi</taxon>
        <taxon>Fungi incertae sedis</taxon>
        <taxon>Mucoromycota</taxon>
        <taxon>Glomeromycotina</taxon>
        <taxon>Glomeromycetes</taxon>
        <taxon>Diversisporales</taxon>
        <taxon>Gigasporaceae</taxon>
        <taxon>Cetraspora</taxon>
    </lineage>
</organism>
<keyword evidence="2" id="KW-0479">Metal-binding</keyword>
<name>A0A9N9P298_9GLOM</name>
<keyword evidence="4" id="KW-0862">Zinc</keyword>
<keyword evidence="7" id="KW-1185">Reference proteome</keyword>
<dbReference type="GO" id="GO:0008270">
    <property type="term" value="F:zinc ion binding"/>
    <property type="evidence" value="ECO:0007669"/>
    <property type="project" value="UniProtKB-KW"/>
</dbReference>
<comment type="subcellular location">
    <subcellularLocation>
        <location evidence="1">Nucleus</location>
    </subcellularLocation>
</comment>
<evidence type="ECO:0000313" key="7">
    <source>
        <dbReference type="Proteomes" id="UP000789759"/>
    </source>
</evidence>